<accession>A0ABX1VGL4</accession>
<organism evidence="10 11">
    <name type="scientific">Alienimonas chondri</name>
    <dbReference type="NCBI Taxonomy" id="2681879"/>
    <lineage>
        <taxon>Bacteria</taxon>
        <taxon>Pseudomonadati</taxon>
        <taxon>Planctomycetota</taxon>
        <taxon>Planctomycetia</taxon>
        <taxon>Planctomycetales</taxon>
        <taxon>Planctomycetaceae</taxon>
        <taxon>Alienimonas</taxon>
    </lineage>
</organism>
<evidence type="ECO:0000313" key="11">
    <source>
        <dbReference type="Proteomes" id="UP000609651"/>
    </source>
</evidence>
<feature type="signal peptide" evidence="7">
    <location>
        <begin position="1"/>
        <end position="23"/>
    </location>
</feature>
<dbReference type="SUPFAM" id="SSF50993">
    <property type="entry name" value="Peptidase/esterase 'gauge' domain"/>
    <property type="match status" value="1"/>
</dbReference>
<keyword evidence="6" id="KW-0720">Serine protease</keyword>
<evidence type="ECO:0000256" key="1">
    <source>
        <dbReference type="ARBA" id="ARBA00001070"/>
    </source>
</evidence>
<evidence type="ECO:0000256" key="7">
    <source>
        <dbReference type="SAM" id="SignalP"/>
    </source>
</evidence>
<keyword evidence="4" id="KW-0645">Protease</keyword>
<keyword evidence="5 10" id="KW-0378">Hydrolase</keyword>
<dbReference type="InterPro" id="IPR002471">
    <property type="entry name" value="Pept_S9_AS"/>
</dbReference>
<evidence type="ECO:0000256" key="4">
    <source>
        <dbReference type="ARBA" id="ARBA00022670"/>
    </source>
</evidence>
<proteinExistence type="inferred from homology"/>
<name>A0ABX1VGL4_9PLAN</name>
<dbReference type="Proteomes" id="UP000609651">
    <property type="component" value="Unassembled WGS sequence"/>
</dbReference>
<dbReference type="Pfam" id="PF02897">
    <property type="entry name" value="Peptidase_S9_N"/>
    <property type="match status" value="1"/>
</dbReference>
<feature type="domain" description="Peptidase S9A N-terminal" evidence="9">
    <location>
        <begin position="35"/>
        <end position="439"/>
    </location>
</feature>
<dbReference type="EMBL" id="WTPX01000076">
    <property type="protein sequence ID" value="NNJ26402.1"/>
    <property type="molecule type" value="Genomic_DNA"/>
</dbReference>
<reference evidence="10 11" key="1">
    <citation type="journal article" date="2020" name="Syst. Appl. Microbiol.">
        <title>Alienimonas chondri sp. nov., a novel planctomycete isolated from the biofilm of the red alga Chondrus crispus.</title>
        <authorList>
            <person name="Vitorino I."/>
            <person name="Albuquerque L."/>
            <person name="Wiegand S."/>
            <person name="Kallscheuer N."/>
            <person name="da Costa M.S."/>
            <person name="Lobo-da-Cunha A."/>
            <person name="Jogler C."/>
            <person name="Lage O.M."/>
        </authorList>
    </citation>
    <scope>NUCLEOTIDE SEQUENCE [LARGE SCALE GENOMIC DNA]</scope>
    <source>
        <strain evidence="10 11">LzC2</strain>
    </source>
</reference>
<dbReference type="SUPFAM" id="SSF53474">
    <property type="entry name" value="alpha/beta-Hydrolases"/>
    <property type="match status" value="1"/>
</dbReference>
<comment type="catalytic activity">
    <reaction evidence="1">
        <text>Hydrolysis of Pro-|-Xaa &gt;&gt; Ala-|-Xaa in oligopeptides.</text>
        <dbReference type="EC" id="3.4.21.26"/>
    </reaction>
</comment>
<evidence type="ECO:0000259" key="8">
    <source>
        <dbReference type="Pfam" id="PF00326"/>
    </source>
</evidence>
<dbReference type="InterPro" id="IPR029058">
    <property type="entry name" value="AB_hydrolase_fold"/>
</dbReference>
<keyword evidence="11" id="KW-1185">Reference proteome</keyword>
<feature type="chain" id="PRO_5046207280" description="prolyl oligopeptidase" evidence="7">
    <location>
        <begin position="24"/>
        <end position="720"/>
    </location>
</feature>
<dbReference type="Gene3D" id="3.40.50.1820">
    <property type="entry name" value="alpha/beta hydrolase"/>
    <property type="match status" value="1"/>
</dbReference>
<dbReference type="PANTHER" id="PTHR42881">
    <property type="entry name" value="PROLYL ENDOPEPTIDASE"/>
    <property type="match status" value="1"/>
</dbReference>
<keyword evidence="7" id="KW-0732">Signal</keyword>
<evidence type="ECO:0000256" key="2">
    <source>
        <dbReference type="ARBA" id="ARBA00005228"/>
    </source>
</evidence>
<evidence type="ECO:0000313" key="10">
    <source>
        <dbReference type="EMBL" id="NNJ26402.1"/>
    </source>
</evidence>
<dbReference type="InterPro" id="IPR051167">
    <property type="entry name" value="Prolyl_oligopep/macrocyclase"/>
</dbReference>
<sequence length="720" mass="80220">MRPTTLLAPLLLAVVMPVASALAADPPPVPAAVYPETATVPHTDDYHGTTVADPYRWLENDVREDEQVAAWVRAQNDVTFGYLKQIPQREAIEERLTELWNYEKFGVPFEEGGRYYFFKNDGLQNQFVLYTQETLESEPEVLIDPNEWSDDGTVALSGTAFSSDGKYLAYGVQDAGSDWRTWKVMNLETREDTGDELTYVKFNSPEWNADDTGLYYGRYPAPEAGEEFQTLNLNQKVYLHTLGTEQDDDELIFERPDHPKWGFSNTVTEDGGYHVITAWKGTDPRYRVFYRSLDGGDWQDLIDDFEHEYEFVANEGSKFYFLTDEADAGEAPLKRVVTIDVATGERTEIIPEAENVLTGVSRVSNLLFAKYLKDATTQVKVYTLDGTFVRDVEFDGLGTASGFGGDRDSTETFYSFASFDTPPSIYRYDLATGESTLLRRANVDLDPEDYEVKQVFYESKDGTRVPMFVAHKKGLELDGTNPTLLYGYGGFNIPLTPAFSVSRAAWMEMGGVFAMANLRGGGEYGEAWHEAGTKLNKQNVFDDFIAAAEYLIAEGYTSKEKLGIQGGSNGGLLVGASITQRPDLFAAALPAVGVMDMLRFHQFTAGRFWVDDYGSADDPEEFAALYAYSPYHNLEESVSYPATLITTADTDDRVVPGHSFKFAARLQQAHAGEAPVLIRIETRAGHGAGKPTEKVIEEYADMWAFLADRLGMTLPAGYGE</sequence>
<evidence type="ECO:0000256" key="3">
    <source>
        <dbReference type="ARBA" id="ARBA00011897"/>
    </source>
</evidence>
<dbReference type="Gene3D" id="2.130.10.120">
    <property type="entry name" value="Prolyl oligopeptidase, N-terminal domain"/>
    <property type="match status" value="1"/>
</dbReference>
<evidence type="ECO:0000256" key="6">
    <source>
        <dbReference type="ARBA" id="ARBA00022825"/>
    </source>
</evidence>
<evidence type="ECO:0000259" key="9">
    <source>
        <dbReference type="Pfam" id="PF02897"/>
    </source>
</evidence>
<dbReference type="PROSITE" id="PS00708">
    <property type="entry name" value="PRO_ENDOPEP_SER"/>
    <property type="match status" value="1"/>
</dbReference>
<comment type="caution">
    <text evidence="10">The sequence shown here is derived from an EMBL/GenBank/DDBJ whole genome shotgun (WGS) entry which is preliminary data.</text>
</comment>
<dbReference type="InterPro" id="IPR002470">
    <property type="entry name" value="Peptidase_S9A"/>
</dbReference>
<dbReference type="InterPro" id="IPR023302">
    <property type="entry name" value="Pept_S9A_N"/>
</dbReference>
<dbReference type="EC" id="3.4.21.26" evidence="3"/>
<dbReference type="PANTHER" id="PTHR42881:SF2">
    <property type="entry name" value="PROLYL ENDOPEPTIDASE"/>
    <property type="match status" value="1"/>
</dbReference>
<feature type="domain" description="Peptidase S9 prolyl oligopeptidase catalytic" evidence="8">
    <location>
        <begin position="498"/>
        <end position="712"/>
    </location>
</feature>
<protein>
    <recommendedName>
        <fullName evidence="3">prolyl oligopeptidase</fullName>
        <ecNumber evidence="3">3.4.21.26</ecNumber>
    </recommendedName>
</protein>
<dbReference type="GO" id="GO:0004252">
    <property type="term" value="F:serine-type endopeptidase activity"/>
    <property type="evidence" value="ECO:0007669"/>
    <property type="project" value="UniProtKB-EC"/>
</dbReference>
<dbReference type="PRINTS" id="PR00862">
    <property type="entry name" value="PROLIGOPTASE"/>
</dbReference>
<dbReference type="InterPro" id="IPR001375">
    <property type="entry name" value="Peptidase_S9_cat"/>
</dbReference>
<dbReference type="Pfam" id="PF00326">
    <property type="entry name" value="Peptidase_S9"/>
    <property type="match status" value="1"/>
</dbReference>
<comment type="similarity">
    <text evidence="2">Belongs to the peptidase S9A family.</text>
</comment>
<gene>
    <name evidence="10" type="ORF">LzC2_24860</name>
</gene>
<evidence type="ECO:0000256" key="5">
    <source>
        <dbReference type="ARBA" id="ARBA00022801"/>
    </source>
</evidence>